<evidence type="ECO:0008006" key="10">
    <source>
        <dbReference type="Google" id="ProtNLM"/>
    </source>
</evidence>
<evidence type="ECO:0000256" key="5">
    <source>
        <dbReference type="ARBA" id="ARBA00023187"/>
    </source>
</evidence>
<proteinExistence type="inferred from homology"/>
<evidence type="ECO:0000313" key="8">
    <source>
        <dbReference type="EMBL" id="ODN74620.1"/>
    </source>
</evidence>
<dbReference type="GeneID" id="30158283"/>
<dbReference type="STRING" id="1295533.A0A1E3HE51"/>
<dbReference type="GO" id="GO:0008380">
    <property type="term" value="P:RNA splicing"/>
    <property type="evidence" value="ECO:0007669"/>
    <property type="project" value="UniProtKB-KW"/>
</dbReference>
<dbReference type="EMBL" id="AWGJ01000011">
    <property type="protein sequence ID" value="ODN74620.1"/>
    <property type="molecule type" value="Genomic_DNA"/>
</dbReference>
<dbReference type="PANTHER" id="PTHR13296:SF0">
    <property type="entry name" value="PRE-MRNA-SPLICING FACTOR SPF27"/>
    <property type="match status" value="1"/>
</dbReference>
<organism evidence="8 9">
    <name type="scientific">Cryptococcus amylolentus CBS 6039</name>
    <dbReference type="NCBI Taxonomy" id="1295533"/>
    <lineage>
        <taxon>Eukaryota</taxon>
        <taxon>Fungi</taxon>
        <taxon>Dikarya</taxon>
        <taxon>Basidiomycota</taxon>
        <taxon>Agaricomycotina</taxon>
        <taxon>Tremellomycetes</taxon>
        <taxon>Tremellales</taxon>
        <taxon>Cryptococcaceae</taxon>
        <taxon>Cryptococcus</taxon>
    </lineage>
</organism>
<evidence type="ECO:0000256" key="1">
    <source>
        <dbReference type="ARBA" id="ARBA00004123"/>
    </source>
</evidence>
<keyword evidence="9" id="KW-1185">Reference proteome</keyword>
<feature type="coiled-coil region" evidence="7">
    <location>
        <begin position="130"/>
        <end position="157"/>
    </location>
</feature>
<dbReference type="PANTHER" id="PTHR13296">
    <property type="entry name" value="BCAS2 PROTEIN"/>
    <property type="match status" value="1"/>
</dbReference>
<keyword evidence="6" id="KW-0539">Nucleus</keyword>
<gene>
    <name evidence="8" type="ORF">L202_06974</name>
</gene>
<dbReference type="GO" id="GO:0071011">
    <property type="term" value="C:precatalytic spliceosome"/>
    <property type="evidence" value="ECO:0007669"/>
    <property type="project" value="TreeGrafter"/>
</dbReference>
<accession>A0A1E3HE51</accession>
<protein>
    <recommendedName>
        <fullName evidence="10">Pre-mRNA-splicing factor SPF27</fullName>
    </recommendedName>
</protein>
<comment type="subcellular location">
    <subcellularLocation>
        <location evidence="1">Nucleus</location>
    </subcellularLocation>
</comment>
<comment type="similarity">
    <text evidence="2">Belongs to the SPF27 family.</text>
</comment>
<keyword evidence="7" id="KW-0175">Coiled coil</keyword>
<keyword evidence="3" id="KW-0507">mRNA processing</keyword>
<keyword evidence="4" id="KW-0747">Spliceosome</keyword>
<dbReference type="GO" id="GO:0071013">
    <property type="term" value="C:catalytic step 2 spliceosome"/>
    <property type="evidence" value="ECO:0007669"/>
    <property type="project" value="TreeGrafter"/>
</dbReference>
<evidence type="ECO:0000256" key="7">
    <source>
        <dbReference type="SAM" id="Coils"/>
    </source>
</evidence>
<comment type="caution">
    <text evidence="8">The sequence shown here is derived from an EMBL/GenBank/DDBJ whole genome shotgun (WGS) entry which is preliminary data.</text>
</comment>
<dbReference type="Proteomes" id="UP000094065">
    <property type="component" value="Unassembled WGS sequence"/>
</dbReference>
<evidence type="ECO:0000256" key="4">
    <source>
        <dbReference type="ARBA" id="ARBA00022728"/>
    </source>
</evidence>
<dbReference type="InterPro" id="IPR008409">
    <property type="entry name" value="SPF27"/>
</dbReference>
<reference evidence="8 9" key="1">
    <citation type="submission" date="2016-06" db="EMBL/GenBank/DDBJ databases">
        <title>Evolution of pathogenesis and genome organization in the Tremellales.</title>
        <authorList>
            <person name="Cuomo C."/>
            <person name="Litvintseva A."/>
            <person name="Heitman J."/>
            <person name="Chen Y."/>
            <person name="Sun S."/>
            <person name="Springer D."/>
            <person name="Dromer F."/>
            <person name="Young S."/>
            <person name="Zeng Q."/>
            <person name="Chapman S."/>
            <person name="Gujja S."/>
            <person name="Saif S."/>
            <person name="Birren B."/>
        </authorList>
    </citation>
    <scope>NUCLEOTIDE SEQUENCE [LARGE SCALE GENOMIC DNA]</scope>
    <source>
        <strain evidence="8 9">CBS 6039</strain>
    </source>
</reference>
<keyword evidence="5" id="KW-0508">mRNA splicing</keyword>
<sequence length="216" mass="24150">MSFDQNIDALPYVDKQVEDPAVKAAAQALIEAELRQTPQIDDNDQRLPPDVDVFSKSKSLQELLANYPSAPLQGIDVTKYQPPTVREGATLEELEKAEKQGRTGEGHMGLRVENTSILSTYGPNAWLVRNYQLNAQLSELQRTLSGLKEQVTETNRTRRVFQEDAGLHLERLEGRWSDLVSSTTQLEMACNAMDGEVAALERREKQLKAEVAQLEG</sequence>
<evidence type="ECO:0000256" key="3">
    <source>
        <dbReference type="ARBA" id="ARBA00022664"/>
    </source>
</evidence>
<name>A0A1E3HE51_9TREE</name>
<dbReference type="GO" id="GO:0000974">
    <property type="term" value="C:Prp19 complex"/>
    <property type="evidence" value="ECO:0007669"/>
    <property type="project" value="TreeGrafter"/>
</dbReference>
<dbReference type="Pfam" id="PF05700">
    <property type="entry name" value="BCAS2"/>
    <property type="match status" value="1"/>
</dbReference>
<dbReference type="OrthoDB" id="205794at2759"/>
<evidence type="ECO:0000256" key="2">
    <source>
        <dbReference type="ARBA" id="ARBA00010788"/>
    </source>
</evidence>
<evidence type="ECO:0000256" key="6">
    <source>
        <dbReference type="ARBA" id="ARBA00023242"/>
    </source>
</evidence>
<dbReference type="AlphaFoldDB" id="A0A1E3HE51"/>
<dbReference type="RefSeq" id="XP_018990401.1">
    <property type="nucleotide sequence ID" value="XM_019141594.1"/>
</dbReference>
<evidence type="ECO:0000313" key="9">
    <source>
        <dbReference type="Proteomes" id="UP000094065"/>
    </source>
</evidence>
<dbReference type="GO" id="GO:0006397">
    <property type="term" value="P:mRNA processing"/>
    <property type="evidence" value="ECO:0007669"/>
    <property type="project" value="UniProtKB-KW"/>
</dbReference>